<reference evidence="10 11" key="1">
    <citation type="submission" date="2024-12" db="EMBL/GenBank/DDBJ databases">
        <title>The unique morphological basis and parallel evolutionary history of personate flowers in Penstemon.</title>
        <authorList>
            <person name="Depatie T.H."/>
            <person name="Wessinger C.A."/>
        </authorList>
    </citation>
    <scope>NUCLEOTIDE SEQUENCE [LARGE SCALE GENOMIC DNA]</scope>
    <source>
        <strain evidence="10">WTNN_2</strain>
        <tissue evidence="10">Leaf</tissue>
    </source>
</reference>
<dbReference type="EMBL" id="JBJXBP010000001">
    <property type="protein sequence ID" value="KAL3850674.1"/>
    <property type="molecule type" value="Genomic_DNA"/>
</dbReference>
<gene>
    <name evidence="10" type="ORF">ACJIZ3_012556</name>
</gene>
<evidence type="ECO:0000256" key="8">
    <source>
        <dbReference type="RuleBase" id="RU367043"/>
    </source>
</evidence>
<dbReference type="InterPro" id="IPR035427">
    <property type="entry name" value="Tim10-like_dom_sf"/>
</dbReference>
<keyword evidence="2" id="KW-0479">Metal-binding</keyword>
<comment type="function">
    <text evidence="8">Mitochondrial intermembrane chaperone that participates in the import and insertion of some multi-pass transmembrane proteins into the mitochondrial inner membrane. Also required for the transfer of beta-barrel precursors from the TOM complex to the sorting and assembly machinery (SAM complex) of the outer membrane. Acts as a chaperone-like protein that protects the hydrophobic precursors from aggregation and guide them through the mitochondrial intermembrane space.</text>
</comment>
<dbReference type="SUPFAM" id="SSF144122">
    <property type="entry name" value="Tim10-like"/>
    <property type="match status" value="1"/>
</dbReference>
<keyword evidence="7 8" id="KW-1015">Disulfide bond</keyword>
<keyword evidence="8" id="KW-0472">Membrane</keyword>
<keyword evidence="8" id="KW-0143">Chaperone</keyword>
<comment type="domain">
    <text evidence="8">The twin CX3C motif contains 4 conserved Cys residues that form 2 disulfide bonds in the mitochondrial intermembrane space.</text>
</comment>
<dbReference type="Gene3D" id="1.10.287.810">
    <property type="entry name" value="Mitochondrial import inner membrane translocase subunit tim13 like domains"/>
    <property type="match status" value="1"/>
</dbReference>
<dbReference type="GO" id="GO:0015031">
    <property type="term" value="P:protein transport"/>
    <property type="evidence" value="ECO:0007669"/>
    <property type="project" value="UniProtKB-KW"/>
</dbReference>
<organism evidence="10 11">
    <name type="scientific">Penstemon smallii</name>
    <dbReference type="NCBI Taxonomy" id="265156"/>
    <lineage>
        <taxon>Eukaryota</taxon>
        <taxon>Viridiplantae</taxon>
        <taxon>Streptophyta</taxon>
        <taxon>Embryophyta</taxon>
        <taxon>Tracheophyta</taxon>
        <taxon>Spermatophyta</taxon>
        <taxon>Magnoliopsida</taxon>
        <taxon>eudicotyledons</taxon>
        <taxon>Gunneridae</taxon>
        <taxon>Pentapetalae</taxon>
        <taxon>asterids</taxon>
        <taxon>lamiids</taxon>
        <taxon>Lamiales</taxon>
        <taxon>Plantaginaceae</taxon>
        <taxon>Cheloneae</taxon>
        <taxon>Penstemon</taxon>
    </lineage>
</organism>
<keyword evidence="8" id="KW-0999">Mitochondrion inner membrane</keyword>
<dbReference type="AlphaFoldDB" id="A0ABD3UME9"/>
<dbReference type="InterPro" id="IPR004217">
    <property type="entry name" value="Tim10-like"/>
</dbReference>
<keyword evidence="6 8" id="KW-0496">Mitochondrion</keyword>
<keyword evidence="1 8" id="KW-0813">Transport</keyword>
<keyword evidence="5 8" id="KW-0811">Translocation</keyword>
<evidence type="ECO:0000313" key="11">
    <source>
        <dbReference type="Proteomes" id="UP001634393"/>
    </source>
</evidence>
<sequence>MDKKLYSAELSSLPEVDQARLSSLVDDFHVRDSLRRYNALVETCFSECVDSFYRKTLGKQEENCVLRCAEKYLKHSTQVGMLFAELNEDASKK</sequence>
<evidence type="ECO:0000256" key="2">
    <source>
        <dbReference type="ARBA" id="ARBA00022723"/>
    </source>
</evidence>
<evidence type="ECO:0000256" key="4">
    <source>
        <dbReference type="ARBA" id="ARBA00022927"/>
    </source>
</evidence>
<evidence type="ECO:0000259" key="9">
    <source>
        <dbReference type="Pfam" id="PF02953"/>
    </source>
</evidence>
<comment type="caution">
    <text evidence="10">The sequence shown here is derived from an EMBL/GenBank/DDBJ whole genome shotgun (WGS) entry which is preliminary data.</text>
</comment>
<dbReference type="GO" id="GO:0005743">
    <property type="term" value="C:mitochondrial inner membrane"/>
    <property type="evidence" value="ECO:0007669"/>
    <property type="project" value="UniProtKB-SubCell"/>
</dbReference>
<name>A0ABD3UME9_9LAMI</name>
<comment type="similarity">
    <text evidence="8">Belongs to the small Tim family.</text>
</comment>
<protein>
    <recommendedName>
        <fullName evidence="8">Mitochondrial import inner membrane translocase subunit</fullName>
    </recommendedName>
</protein>
<dbReference type="PANTHER" id="PTHR13172">
    <property type="entry name" value="MITOCHONDRIAL IMPORT INNER MEMBRANE TRANSLOCASE SUBUNIT TIM9B"/>
    <property type="match status" value="1"/>
</dbReference>
<keyword evidence="3" id="KW-0862">Zinc</keyword>
<keyword evidence="4 8" id="KW-0653">Protein transport</keyword>
<accession>A0ABD3UME9</accession>
<evidence type="ECO:0000256" key="5">
    <source>
        <dbReference type="ARBA" id="ARBA00023010"/>
    </source>
</evidence>
<evidence type="ECO:0000256" key="3">
    <source>
        <dbReference type="ARBA" id="ARBA00022833"/>
    </source>
</evidence>
<dbReference type="InterPro" id="IPR050673">
    <property type="entry name" value="Mito_inner_translocase_sub"/>
</dbReference>
<evidence type="ECO:0000256" key="7">
    <source>
        <dbReference type="ARBA" id="ARBA00023157"/>
    </source>
</evidence>
<evidence type="ECO:0000256" key="6">
    <source>
        <dbReference type="ARBA" id="ARBA00023128"/>
    </source>
</evidence>
<comment type="subunit">
    <text evidence="8">Heterohexamer.</text>
</comment>
<evidence type="ECO:0000313" key="10">
    <source>
        <dbReference type="EMBL" id="KAL3850674.1"/>
    </source>
</evidence>
<comment type="subcellular location">
    <subcellularLocation>
        <location evidence="8">Mitochondrion inner membrane</location>
        <topology evidence="8">Peripheral membrane protein</topology>
        <orientation evidence="8">Intermembrane side</orientation>
    </subcellularLocation>
</comment>
<evidence type="ECO:0000256" key="1">
    <source>
        <dbReference type="ARBA" id="ARBA00022448"/>
    </source>
</evidence>
<keyword evidence="11" id="KW-1185">Reference proteome</keyword>
<feature type="domain" description="Tim10-like" evidence="9">
    <location>
        <begin position="32"/>
        <end position="84"/>
    </location>
</feature>
<proteinExistence type="inferred from homology"/>
<dbReference type="GO" id="GO:0046872">
    <property type="term" value="F:metal ion binding"/>
    <property type="evidence" value="ECO:0007669"/>
    <property type="project" value="UniProtKB-KW"/>
</dbReference>
<dbReference type="Proteomes" id="UP001634393">
    <property type="component" value="Unassembled WGS sequence"/>
</dbReference>
<dbReference type="Pfam" id="PF02953">
    <property type="entry name" value="zf-Tim10_DDP"/>
    <property type="match status" value="1"/>
</dbReference>